<dbReference type="RefSeq" id="WP_062143977.1">
    <property type="nucleotide sequence ID" value="NZ_CP013002.1"/>
</dbReference>
<feature type="chain" id="PRO_5006052477" description="Lipoprotein" evidence="2">
    <location>
        <begin position="22"/>
        <end position="282"/>
    </location>
</feature>
<proteinExistence type="predicted"/>
<organism evidence="3 4">
    <name type="scientific">Caulobacter henricii</name>
    <dbReference type="NCBI Taxonomy" id="69395"/>
    <lineage>
        <taxon>Bacteria</taxon>
        <taxon>Pseudomonadati</taxon>
        <taxon>Pseudomonadota</taxon>
        <taxon>Alphaproteobacteria</taxon>
        <taxon>Caulobacterales</taxon>
        <taxon>Caulobacteraceae</taxon>
        <taxon>Caulobacter</taxon>
    </lineage>
</organism>
<dbReference type="Proteomes" id="UP000056905">
    <property type="component" value="Chromosome"/>
</dbReference>
<evidence type="ECO:0000256" key="1">
    <source>
        <dbReference type="SAM" id="MobiDB-lite"/>
    </source>
</evidence>
<feature type="signal peptide" evidence="2">
    <location>
        <begin position="1"/>
        <end position="21"/>
    </location>
</feature>
<protein>
    <recommendedName>
        <fullName evidence="5">Lipoprotein</fullName>
    </recommendedName>
</protein>
<sequence>MPFQSRSVTLALTLAALAALSGCDKLPGSAKTPTEAAKPVAVPTPAATTESAQPTYSPDNERNGELKGEAKLLKELGQPDARQGSTLTLQHNGKAALVINDDDESYNLLTNVIQVPTANGVQTVYEVTTVYTASPDGPSSTFYDVRGAAIESYQGFGQWRGAMFAVSDQQQAYGIGDDSRVSGQLYDWSSKPHRKFDFKSRCQPKEWVSDTEIKGVCTRPTQVDGSENVGEEEIDAVYTRVGHNSWRLRELRAPKGKMKDFDNNPSTAYDETVKGVAYYGDQ</sequence>
<evidence type="ECO:0000256" key="2">
    <source>
        <dbReference type="SAM" id="SignalP"/>
    </source>
</evidence>
<dbReference type="PROSITE" id="PS51257">
    <property type="entry name" value="PROKAR_LIPOPROTEIN"/>
    <property type="match status" value="1"/>
</dbReference>
<accession>A0A0P0NXD2</accession>
<gene>
    <name evidence="3" type="ORF">AQ619_02860</name>
</gene>
<keyword evidence="2" id="KW-0732">Signal</keyword>
<evidence type="ECO:0008006" key="5">
    <source>
        <dbReference type="Google" id="ProtNLM"/>
    </source>
</evidence>
<dbReference type="KEGG" id="chq:AQ619_02860"/>
<dbReference type="EMBL" id="CP013002">
    <property type="protein sequence ID" value="ALL12384.1"/>
    <property type="molecule type" value="Genomic_DNA"/>
</dbReference>
<dbReference type="OrthoDB" id="9941394at2"/>
<name>A0A0P0NXD2_9CAUL</name>
<keyword evidence="4" id="KW-1185">Reference proteome</keyword>
<feature type="region of interest" description="Disordered" evidence="1">
    <location>
        <begin position="28"/>
        <end position="64"/>
    </location>
</feature>
<feature type="compositionally biased region" description="Low complexity" evidence="1">
    <location>
        <begin position="32"/>
        <end position="50"/>
    </location>
</feature>
<evidence type="ECO:0000313" key="3">
    <source>
        <dbReference type="EMBL" id="ALL12384.1"/>
    </source>
</evidence>
<reference evidence="3 4" key="1">
    <citation type="submission" date="2015-10" db="EMBL/GenBank/DDBJ databases">
        <title>Conservation of the essential genome among Caulobacter and Brevundimonas species.</title>
        <authorList>
            <person name="Scott D."/>
            <person name="Ely B."/>
        </authorList>
    </citation>
    <scope>NUCLEOTIDE SEQUENCE [LARGE SCALE GENOMIC DNA]</scope>
    <source>
        <strain evidence="3 4">CB4</strain>
    </source>
</reference>
<dbReference type="AlphaFoldDB" id="A0A0P0NXD2"/>
<evidence type="ECO:0000313" key="4">
    <source>
        <dbReference type="Proteomes" id="UP000056905"/>
    </source>
</evidence>
<dbReference type="STRING" id="69395.AQ619_02860"/>